<protein>
    <submittedName>
        <fullName evidence="1">GH43/DUF377 family glycosyl hydrolase</fullName>
    </submittedName>
</protein>
<gene>
    <name evidence="1" type="ORF">J3R75_001083</name>
</gene>
<evidence type="ECO:0000313" key="1">
    <source>
        <dbReference type="EMBL" id="MDQ0288976.1"/>
    </source>
</evidence>
<organism evidence="1 2">
    <name type="scientific">Oligosphaera ethanolica</name>
    <dbReference type="NCBI Taxonomy" id="760260"/>
    <lineage>
        <taxon>Bacteria</taxon>
        <taxon>Pseudomonadati</taxon>
        <taxon>Lentisphaerota</taxon>
        <taxon>Oligosphaeria</taxon>
        <taxon>Oligosphaerales</taxon>
        <taxon>Oligosphaeraceae</taxon>
        <taxon>Oligosphaera</taxon>
    </lineage>
</organism>
<accession>A0AAE3VEK5</accession>
<dbReference type="CDD" id="cd08994">
    <property type="entry name" value="GH43_62_32_68_117_130-like"/>
    <property type="match status" value="1"/>
</dbReference>
<name>A0AAE3VEK5_9BACT</name>
<comment type="caution">
    <text evidence="1">The sequence shown here is derived from an EMBL/GenBank/DDBJ whole genome shotgun (WGS) entry which is preliminary data.</text>
</comment>
<dbReference type="PANTHER" id="PTHR35279">
    <property type="match status" value="1"/>
</dbReference>
<dbReference type="SUPFAM" id="SSF75005">
    <property type="entry name" value="Arabinanase/levansucrase/invertase"/>
    <property type="match status" value="1"/>
</dbReference>
<dbReference type="Proteomes" id="UP001238163">
    <property type="component" value="Unassembled WGS sequence"/>
</dbReference>
<reference evidence="1" key="1">
    <citation type="submission" date="2023-07" db="EMBL/GenBank/DDBJ databases">
        <title>Genomic Encyclopedia of Type Strains, Phase IV (KMG-IV): sequencing the most valuable type-strain genomes for metagenomic binning, comparative biology and taxonomic classification.</title>
        <authorList>
            <person name="Goeker M."/>
        </authorList>
    </citation>
    <scope>NUCLEOTIDE SEQUENCE</scope>
    <source>
        <strain evidence="1">DSM 24202</strain>
    </source>
</reference>
<dbReference type="EMBL" id="JAUSVL010000001">
    <property type="protein sequence ID" value="MDQ0288976.1"/>
    <property type="molecule type" value="Genomic_DNA"/>
</dbReference>
<dbReference type="InterPro" id="IPR023296">
    <property type="entry name" value="Glyco_hydro_beta-prop_sf"/>
</dbReference>
<keyword evidence="2" id="KW-1185">Reference proteome</keyword>
<keyword evidence="1" id="KW-0378">Hydrolase</keyword>
<evidence type="ECO:0000313" key="2">
    <source>
        <dbReference type="Proteomes" id="UP001238163"/>
    </source>
</evidence>
<proteinExistence type="predicted"/>
<dbReference type="PANTHER" id="PTHR35279:SF1">
    <property type="entry name" value="ARABINANASE_LEVANSUCRASE_INVERTASE"/>
    <property type="match status" value="1"/>
</dbReference>
<sequence length="322" mass="36478">MQITLQPIPALGIVSAPGKITWCGTMVRSADGRCHLMLSVWPEARGFDGWLYHSEIGYAVAEHPDAEYRFQGVVFSGDPSPEAWDHAMVHNPWIIQHDGRFYMYYTGNTGDGTFPSHRYNQRVGLAVAERPGGPWRRLGQPLAPATPGSWDELVSCNPSVCRMADGRFIMLYRACSRPDNPVHHGDIVLGVAFAERPEGPFVRHPEPIFRREGQPFAAEDPGVFSWGGRLYAAFKDMGRNYHDRERSLMLAESADGKDWRIIQPLCTRDLPFADTAPREQFRVERPFVYMENDQPRQLFVAVRPEREAQRAFSVHTGIDIQP</sequence>
<dbReference type="GO" id="GO:0016787">
    <property type="term" value="F:hydrolase activity"/>
    <property type="evidence" value="ECO:0007669"/>
    <property type="project" value="UniProtKB-KW"/>
</dbReference>
<dbReference type="RefSeq" id="WP_307260318.1">
    <property type="nucleotide sequence ID" value="NZ_JAUSVL010000001.1"/>
</dbReference>
<dbReference type="Gene3D" id="2.115.10.20">
    <property type="entry name" value="Glycosyl hydrolase domain, family 43"/>
    <property type="match status" value="1"/>
</dbReference>
<dbReference type="AlphaFoldDB" id="A0AAE3VEK5"/>